<dbReference type="GO" id="GO:0004142">
    <property type="term" value="F:diacylglycerol cholinephosphotransferase activity"/>
    <property type="evidence" value="ECO:0007669"/>
    <property type="project" value="TreeGrafter"/>
</dbReference>
<dbReference type="EMBL" id="UYRT01022183">
    <property type="protein sequence ID" value="VDK60432.1"/>
    <property type="molecule type" value="Genomic_DNA"/>
</dbReference>
<dbReference type="InterPro" id="IPR014472">
    <property type="entry name" value="CHOPT"/>
</dbReference>
<dbReference type="GO" id="GO:0004307">
    <property type="term" value="F:ethanolaminephosphotransferase activity"/>
    <property type="evidence" value="ECO:0007669"/>
    <property type="project" value="TreeGrafter"/>
</dbReference>
<comment type="similarity">
    <text evidence="2">Belongs to the CDP-alcohol phosphatidyltransferase class-I family.</text>
</comment>
<evidence type="ECO:0000313" key="5">
    <source>
        <dbReference type="EMBL" id="VDK60432.1"/>
    </source>
</evidence>
<keyword evidence="3 4" id="KW-0472">Membrane</keyword>
<feature type="transmembrane region" description="Helical" evidence="4">
    <location>
        <begin position="7"/>
        <end position="25"/>
    </location>
</feature>
<keyword evidence="4" id="KW-1133">Transmembrane helix</keyword>
<dbReference type="AlphaFoldDB" id="A0A3P6RBE2"/>
<keyword evidence="4" id="KW-0812">Transmembrane</keyword>
<evidence type="ECO:0000256" key="1">
    <source>
        <dbReference type="ARBA" id="ARBA00004370"/>
    </source>
</evidence>
<protein>
    <submittedName>
        <fullName evidence="5">Uncharacterized protein</fullName>
    </submittedName>
</protein>
<dbReference type="GO" id="GO:0005789">
    <property type="term" value="C:endoplasmic reticulum membrane"/>
    <property type="evidence" value="ECO:0007669"/>
    <property type="project" value="TreeGrafter"/>
</dbReference>
<dbReference type="Proteomes" id="UP000271098">
    <property type="component" value="Unassembled WGS sequence"/>
</dbReference>
<keyword evidence="6" id="KW-1185">Reference proteome</keyword>
<dbReference type="PANTHER" id="PTHR10414">
    <property type="entry name" value="ETHANOLAMINEPHOSPHOTRANSFERASE"/>
    <property type="match status" value="1"/>
</dbReference>
<dbReference type="GO" id="GO:0006646">
    <property type="term" value="P:phosphatidylethanolamine biosynthetic process"/>
    <property type="evidence" value="ECO:0007669"/>
    <property type="project" value="TreeGrafter"/>
</dbReference>
<comment type="subcellular location">
    <subcellularLocation>
        <location evidence="1">Membrane</location>
    </subcellularLocation>
</comment>
<feature type="transmembrane region" description="Helical" evidence="4">
    <location>
        <begin position="45"/>
        <end position="63"/>
    </location>
</feature>
<proteinExistence type="inferred from homology"/>
<organism evidence="5 6">
    <name type="scientific">Gongylonema pulchrum</name>
    <dbReference type="NCBI Taxonomy" id="637853"/>
    <lineage>
        <taxon>Eukaryota</taxon>
        <taxon>Metazoa</taxon>
        <taxon>Ecdysozoa</taxon>
        <taxon>Nematoda</taxon>
        <taxon>Chromadorea</taxon>
        <taxon>Rhabditida</taxon>
        <taxon>Spirurina</taxon>
        <taxon>Spiruromorpha</taxon>
        <taxon>Spiruroidea</taxon>
        <taxon>Gongylonematidae</taxon>
        <taxon>Gongylonema</taxon>
    </lineage>
</organism>
<name>A0A3P6RBE2_9BILA</name>
<gene>
    <name evidence="5" type="ORF">GPUH_LOCUS8005</name>
</gene>
<dbReference type="PANTHER" id="PTHR10414:SF37">
    <property type="entry name" value="BB IN A BOXCAR, ISOFORM C"/>
    <property type="match status" value="1"/>
</dbReference>
<reference evidence="5 6" key="1">
    <citation type="submission" date="2018-11" db="EMBL/GenBank/DDBJ databases">
        <authorList>
            <consortium name="Pathogen Informatics"/>
        </authorList>
    </citation>
    <scope>NUCLEOTIDE SEQUENCE [LARGE SCALE GENOMIC DNA]</scope>
</reference>
<sequence>MHISLKYVVLLVSAVMCISQIGNYFVEVVTGGVGKNGSTVADTSVLSPLIPLLMMVTPFWMVYSKSLTAVYDNHITLFALCFGAVSAKATVR</sequence>
<evidence type="ECO:0000256" key="2">
    <source>
        <dbReference type="ARBA" id="ARBA00010441"/>
    </source>
</evidence>
<dbReference type="GO" id="GO:0005794">
    <property type="term" value="C:Golgi apparatus"/>
    <property type="evidence" value="ECO:0007669"/>
    <property type="project" value="TreeGrafter"/>
</dbReference>
<evidence type="ECO:0000313" key="6">
    <source>
        <dbReference type="Proteomes" id="UP000271098"/>
    </source>
</evidence>
<evidence type="ECO:0000256" key="3">
    <source>
        <dbReference type="ARBA" id="ARBA00023136"/>
    </source>
</evidence>
<evidence type="ECO:0000256" key="4">
    <source>
        <dbReference type="SAM" id="Phobius"/>
    </source>
</evidence>
<accession>A0A3P6RBE2</accession>
<dbReference type="OrthoDB" id="196717at2759"/>